<dbReference type="Gene3D" id="3.30.200.20">
    <property type="entry name" value="Phosphorylase Kinase, domain 1"/>
    <property type="match status" value="1"/>
</dbReference>
<dbReference type="EC" id="2.7.11.1" evidence="1"/>
<comment type="catalytic activity">
    <reaction evidence="7">
        <text>L-threonyl-[protein] + ATP = O-phospho-L-threonyl-[protein] + ADP + H(+)</text>
        <dbReference type="Rhea" id="RHEA:46608"/>
        <dbReference type="Rhea" id="RHEA-COMP:11060"/>
        <dbReference type="Rhea" id="RHEA-COMP:11605"/>
        <dbReference type="ChEBI" id="CHEBI:15378"/>
        <dbReference type="ChEBI" id="CHEBI:30013"/>
        <dbReference type="ChEBI" id="CHEBI:30616"/>
        <dbReference type="ChEBI" id="CHEBI:61977"/>
        <dbReference type="ChEBI" id="CHEBI:456216"/>
        <dbReference type="EC" id="2.7.11.1"/>
    </reaction>
</comment>
<evidence type="ECO:0000256" key="4">
    <source>
        <dbReference type="ARBA" id="ARBA00022741"/>
    </source>
</evidence>
<feature type="compositionally biased region" description="Basic and acidic residues" evidence="10">
    <location>
        <begin position="578"/>
        <end position="588"/>
    </location>
</feature>
<feature type="compositionally biased region" description="Polar residues" evidence="10">
    <location>
        <begin position="565"/>
        <end position="577"/>
    </location>
</feature>
<evidence type="ECO:0000256" key="7">
    <source>
        <dbReference type="ARBA" id="ARBA00047899"/>
    </source>
</evidence>
<accession>A0A0G4IE20</accession>
<sequence>MSAIVNTSRHIIVIEDNSFQRLALLDVLSLCGYRVTAFENGALALNGLQAIKREDVVDLILCDIVMPEMDGLELLDRLKDDEELADIPVIMMSANDDVNIISLCIEKGAKDYLVKPIQLQIVRSFHKYFGSRKSQKEGEADMYERLETIGRGAAGSVHMIRRLRDSEIFAHKEIRTDIMNDHEKEVAGNEVTLLKLLNGPTIIKYHDSWTSEDSINIVMEHAEGGSLYKRIKETREVGGKFSNDQIMKWMGQIVLGMVCMHSRNILHRDMKSENIFLTKDDVAKIGDFGIAKSLTATGAMAKTSVGTPYFMSPELCRGESYGQKSDMWALGCILYELCTLNRPFAGNSMQELFQAITQQDPPPLPDHIHPTVRLITYWLLQKDAGHRPTIWDLSRSRSVQEVICRFIVETNSEEQVKGFYGIHQTPMEPTFPPWILPGGPPHSSGCITGGLPPSQQAGMMALMMGLGAGEANAGGAADGAGAAASGAAPAQGGSPNQPASAPPSHEKEKETGEQPRKGPIILEKPQSDGQQGAAKGKPPQNRIVNAGGDSATQQASKPETKQDTRQTPQVVQESSSKGNREGGKKIGEAQEEGMLSDSKLVSPMQYVKGLFKTELASGKFPLPFLESVCFAARSALFPLRRAFKKTRGFFGPQRLVVPSEEILEWVAENVDDLEGRGAAKSCCAQMVSAGLMRSVDSVSTEIFGGPPGADCEMALMEFAQGSVDASLNWAPFSDSSASSSSSQQQKESKEKEKEKDPVGLSRRLVVLLSELLRVGAEDREGGPLNFAGDDGDSDSEDEGDQGRQASAEVTGTLAERLCHVDSWGSRKLVPPEVLDSDVYKLRESENFRQFAYEARRLRNVDLGTMTSAERKTFFLNVAQALLRHSQIENGYASRLTAANSLAASLSWPFWFDEVKKATYAIGGFTFSFCDIKNLIMRRNRKPFLCLWPVGMEGDPRIKLMSKDVDPRVTLFLNDPPMCTPLHAFTLEGTTECLNKFTKYLLQANCRFTTSAIRLPLAFRKYQVDFGSDPLQTVQWVLSNIEVDREAKFFLKRKLQEGGNLKFLYAPSRFS</sequence>
<evidence type="ECO:0000256" key="6">
    <source>
        <dbReference type="ARBA" id="ARBA00022840"/>
    </source>
</evidence>
<dbReference type="GO" id="GO:0005524">
    <property type="term" value="F:ATP binding"/>
    <property type="evidence" value="ECO:0007669"/>
    <property type="project" value="UniProtKB-KW"/>
</dbReference>
<dbReference type="Pfam" id="PF00072">
    <property type="entry name" value="Response_reg"/>
    <property type="match status" value="1"/>
</dbReference>
<dbReference type="Pfam" id="PF04784">
    <property type="entry name" value="DUF547"/>
    <property type="match status" value="1"/>
</dbReference>
<dbReference type="InterPro" id="IPR008271">
    <property type="entry name" value="Ser/Thr_kinase_AS"/>
</dbReference>
<dbReference type="CDD" id="cd00156">
    <property type="entry name" value="REC"/>
    <property type="match status" value="1"/>
</dbReference>
<keyword evidence="4" id="KW-0547">Nucleotide-binding</keyword>
<feature type="compositionally biased region" description="Low complexity" evidence="10">
    <location>
        <begin position="474"/>
        <end position="493"/>
    </location>
</feature>
<feature type="region of interest" description="Disordered" evidence="10">
    <location>
        <begin position="474"/>
        <end position="596"/>
    </location>
</feature>
<dbReference type="PROSITE" id="PS50110">
    <property type="entry name" value="RESPONSE_REGULATORY"/>
    <property type="match status" value="1"/>
</dbReference>
<dbReference type="CDD" id="cd08215">
    <property type="entry name" value="STKc_Nek"/>
    <property type="match status" value="1"/>
</dbReference>
<dbReference type="AlphaFoldDB" id="A0A0G4IE20"/>
<dbReference type="InterPro" id="IPR011009">
    <property type="entry name" value="Kinase-like_dom_sf"/>
</dbReference>
<feature type="compositionally biased region" description="Basic and acidic residues" evidence="10">
    <location>
        <begin position="504"/>
        <end position="516"/>
    </location>
</feature>
<keyword evidence="3" id="KW-0808">Transferase</keyword>
<feature type="compositionally biased region" description="Acidic residues" evidence="10">
    <location>
        <begin position="789"/>
        <end position="799"/>
    </location>
</feature>
<keyword evidence="5" id="KW-0418">Kinase</keyword>
<protein>
    <recommendedName>
        <fullName evidence="1">non-specific serine/threonine protein kinase</fullName>
        <ecNumber evidence="1">2.7.11.1</ecNumber>
    </recommendedName>
</protein>
<feature type="domain" description="Protein kinase" evidence="11">
    <location>
        <begin position="143"/>
        <end position="403"/>
    </location>
</feature>
<dbReference type="EMBL" id="CDMZ01005867">
    <property type="protein sequence ID" value="CEM55353.1"/>
    <property type="molecule type" value="Genomic_DNA"/>
</dbReference>
<evidence type="ECO:0000256" key="1">
    <source>
        <dbReference type="ARBA" id="ARBA00012513"/>
    </source>
</evidence>
<keyword evidence="6" id="KW-0067">ATP-binding</keyword>
<dbReference type="Gene3D" id="3.40.50.2300">
    <property type="match status" value="1"/>
</dbReference>
<dbReference type="PROSITE" id="PS00108">
    <property type="entry name" value="PROTEIN_KINASE_ST"/>
    <property type="match status" value="1"/>
</dbReference>
<dbReference type="InterPro" id="IPR051131">
    <property type="entry name" value="NEK_Ser/Thr_kinase_NIMA"/>
</dbReference>
<dbReference type="InterPro" id="IPR011006">
    <property type="entry name" value="CheY-like_superfamily"/>
</dbReference>
<comment type="catalytic activity">
    <reaction evidence="8">
        <text>L-seryl-[protein] + ATP = O-phospho-L-seryl-[protein] + ADP + H(+)</text>
        <dbReference type="Rhea" id="RHEA:17989"/>
        <dbReference type="Rhea" id="RHEA-COMP:9863"/>
        <dbReference type="Rhea" id="RHEA-COMP:11604"/>
        <dbReference type="ChEBI" id="CHEBI:15378"/>
        <dbReference type="ChEBI" id="CHEBI:29999"/>
        <dbReference type="ChEBI" id="CHEBI:30616"/>
        <dbReference type="ChEBI" id="CHEBI:83421"/>
        <dbReference type="ChEBI" id="CHEBI:456216"/>
        <dbReference type="EC" id="2.7.11.1"/>
    </reaction>
</comment>
<keyword evidence="9" id="KW-0597">Phosphoprotein</keyword>
<evidence type="ECO:0000259" key="11">
    <source>
        <dbReference type="PROSITE" id="PS50011"/>
    </source>
</evidence>
<feature type="region of interest" description="Disordered" evidence="10">
    <location>
        <begin position="779"/>
        <end position="807"/>
    </location>
</feature>
<evidence type="ECO:0000256" key="8">
    <source>
        <dbReference type="ARBA" id="ARBA00048679"/>
    </source>
</evidence>
<feature type="domain" description="Response regulatory" evidence="12">
    <location>
        <begin position="10"/>
        <end position="130"/>
    </location>
</feature>
<dbReference type="SMART" id="SM00220">
    <property type="entry name" value="S_TKc"/>
    <property type="match status" value="1"/>
</dbReference>
<dbReference type="InterPro" id="IPR006869">
    <property type="entry name" value="DUF547"/>
</dbReference>
<proteinExistence type="predicted"/>
<dbReference type="GO" id="GO:0004674">
    <property type="term" value="F:protein serine/threonine kinase activity"/>
    <property type="evidence" value="ECO:0007669"/>
    <property type="project" value="UniProtKB-KW"/>
</dbReference>
<evidence type="ECO:0000256" key="3">
    <source>
        <dbReference type="ARBA" id="ARBA00022679"/>
    </source>
</evidence>
<dbReference type="GO" id="GO:0000160">
    <property type="term" value="P:phosphorelay signal transduction system"/>
    <property type="evidence" value="ECO:0007669"/>
    <property type="project" value="InterPro"/>
</dbReference>
<dbReference type="SUPFAM" id="SSF56112">
    <property type="entry name" value="Protein kinase-like (PK-like)"/>
    <property type="match status" value="1"/>
</dbReference>
<dbReference type="SUPFAM" id="SSF52172">
    <property type="entry name" value="CheY-like"/>
    <property type="match status" value="1"/>
</dbReference>
<evidence type="ECO:0000259" key="12">
    <source>
        <dbReference type="PROSITE" id="PS50110"/>
    </source>
</evidence>
<dbReference type="SMART" id="SM00448">
    <property type="entry name" value="REC"/>
    <property type="match status" value="1"/>
</dbReference>
<dbReference type="Pfam" id="PF00069">
    <property type="entry name" value="Pkinase"/>
    <property type="match status" value="1"/>
</dbReference>
<keyword evidence="2" id="KW-0723">Serine/threonine-protein kinase</keyword>
<dbReference type="InterPro" id="IPR000719">
    <property type="entry name" value="Prot_kinase_dom"/>
</dbReference>
<reference evidence="13" key="1">
    <citation type="submission" date="2014-11" db="EMBL/GenBank/DDBJ databases">
        <authorList>
            <person name="Otto D Thomas"/>
            <person name="Naeem Raeece"/>
        </authorList>
    </citation>
    <scope>NUCLEOTIDE SEQUENCE</scope>
</reference>
<feature type="compositionally biased region" description="Low complexity" evidence="10">
    <location>
        <begin position="735"/>
        <end position="745"/>
    </location>
</feature>
<dbReference type="PROSITE" id="PS50011">
    <property type="entry name" value="PROTEIN_KINASE_DOM"/>
    <property type="match status" value="1"/>
</dbReference>
<evidence type="ECO:0000256" key="9">
    <source>
        <dbReference type="PROSITE-ProRule" id="PRU00169"/>
    </source>
</evidence>
<feature type="region of interest" description="Disordered" evidence="10">
    <location>
        <begin position="733"/>
        <end position="757"/>
    </location>
</feature>
<evidence type="ECO:0000313" key="13">
    <source>
        <dbReference type="EMBL" id="CEM55353.1"/>
    </source>
</evidence>
<gene>
    <name evidence="13" type="ORF">Cvel_13471</name>
</gene>
<dbReference type="VEuPathDB" id="CryptoDB:Cvel_13471"/>
<feature type="compositionally biased region" description="Basic and acidic residues" evidence="10">
    <location>
        <begin position="746"/>
        <end position="757"/>
    </location>
</feature>
<dbReference type="InterPro" id="IPR001789">
    <property type="entry name" value="Sig_transdc_resp-reg_receiver"/>
</dbReference>
<evidence type="ECO:0000256" key="10">
    <source>
        <dbReference type="SAM" id="MobiDB-lite"/>
    </source>
</evidence>
<dbReference type="PANTHER" id="PTHR44899:SF3">
    <property type="entry name" value="SERINE_THREONINE-PROTEIN KINASE NEK1"/>
    <property type="match status" value="1"/>
</dbReference>
<evidence type="ECO:0000256" key="5">
    <source>
        <dbReference type="ARBA" id="ARBA00022777"/>
    </source>
</evidence>
<organism evidence="13">
    <name type="scientific">Chromera velia CCMP2878</name>
    <dbReference type="NCBI Taxonomy" id="1169474"/>
    <lineage>
        <taxon>Eukaryota</taxon>
        <taxon>Sar</taxon>
        <taxon>Alveolata</taxon>
        <taxon>Colpodellida</taxon>
        <taxon>Chromeraceae</taxon>
        <taxon>Chromera</taxon>
    </lineage>
</organism>
<feature type="modified residue" description="4-aspartylphosphate" evidence="9">
    <location>
        <position position="63"/>
    </location>
</feature>
<dbReference type="Gene3D" id="1.10.510.10">
    <property type="entry name" value="Transferase(Phosphotransferase) domain 1"/>
    <property type="match status" value="1"/>
</dbReference>
<name>A0A0G4IE20_9ALVE</name>
<dbReference type="PANTHER" id="PTHR44899">
    <property type="entry name" value="CAMK FAMILY PROTEIN KINASE"/>
    <property type="match status" value="1"/>
</dbReference>
<evidence type="ECO:0000256" key="2">
    <source>
        <dbReference type="ARBA" id="ARBA00022527"/>
    </source>
</evidence>